<evidence type="ECO:0000313" key="3">
    <source>
        <dbReference type="Proteomes" id="UP000612585"/>
    </source>
</evidence>
<dbReference type="Proteomes" id="UP000612585">
    <property type="component" value="Unassembled WGS sequence"/>
</dbReference>
<dbReference type="PROSITE" id="PS00092">
    <property type="entry name" value="N6_MTASE"/>
    <property type="match status" value="1"/>
</dbReference>
<dbReference type="AlphaFoldDB" id="A0A8J3Z0C9"/>
<dbReference type="Gene3D" id="3.40.50.150">
    <property type="entry name" value="Vaccinia Virus protein VP39"/>
    <property type="match status" value="1"/>
</dbReference>
<dbReference type="GO" id="GO:0030488">
    <property type="term" value="P:tRNA methylation"/>
    <property type="evidence" value="ECO:0007669"/>
    <property type="project" value="TreeGrafter"/>
</dbReference>
<dbReference type="SUPFAM" id="SSF53335">
    <property type="entry name" value="S-adenosyl-L-methionine-dependent methyltransferases"/>
    <property type="match status" value="1"/>
</dbReference>
<dbReference type="EMBL" id="BOPG01000012">
    <property type="protein sequence ID" value="GIJ54974.1"/>
    <property type="molecule type" value="Genomic_DNA"/>
</dbReference>
<dbReference type="InterPro" id="IPR000241">
    <property type="entry name" value="RlmKL-like_Mtase"/>
</dbReference>
<dbReference type="RefSeq" id="WP_203990919.1">
    <property type="nucleotide sequence ID" value="NZ_BOPG01000012.1"/>
</dbReference>
<keyword evidence="3" id="KW-1185">Reference proteome</keyword>
<proteinExistence type="predicted"/>
<dbReference type="PANTHER" id="PTHR14911:SF13">
    <property type="entry name" value="TRNA (GUANINE(6)-N2)-METHYLTRANSFERASE THUMP3"/>
    <property type="match status" value="1"/>
</dbReference>
<dbReference type="PANTHER" id="PTHR14911">
    <property type="entry name" value="THUMP DOMAIN-CONTAINING"/>
    <property type="match status" value="1"/>
</dbReference>
<keyword evidence="2" id="KW-0808">Transferase</keyword>
<name>A0A8J3Z0C9_9ACTN</name>
<feature type="domain" description="Ribosomal RNA large subunit methyltransferase K/L-like methyltransferase" evidence="1">
    <location>
        <begin position="154"/>
        <end position="325"/>
    </location>
</feature>
<protein>
    <submittedName>
        <fullName evidence="2">RNA methyltransferase</fullName>
    </submittedName>
</protein>
<keyword evidence="2" id="KW-0489">Methyltransferase</keyword>
<dbReference type="InterPro" id="IPR029063">
    <property type="entry name" value="SAM-dependent_MTases_sf"/>
</dbReference>
<organism evidence="2 3">
    <name type="scientific">Virgisporangium aurantiacum</name>
    <dbReference type="NCBI Taxonomy" id="175570"/>
    <lineage>
        <taxon>Bacteria</taxon>
        <taxon>Bacillati</taxon>
        <taxon>Actinomycetota</taxon>
        <taxon>Actinomycetes</taxon>
        <taxon>Micromonosporales</taxon>
        <taxon>Micromonosporaceae</taxon>
        <taxon>Virgisporangium</taxon>
    </lineage>
</organism>
<gene>
    <name evidence="2" type="ORF">Vau01_024900</name>
</gene>
<sequence length="335" mass="36087">MRRRFEVTFLPGLGAEVTAEVAELSKNAAARPVSGRDDALEVTLESAARLLSMRTAVAVSEVLAFTVPRPRSLLSGEYLPLIAAAVRRVNGARSFRIEAAGSDSAVFARLASALSDATGLVADQADGDAVLRFRRSPDGWDVLVRLTGRPLSHRPWRVRNVPGAVNATIAAAVARQVGVRRADRVVNLMCGSGTLLIERLLAGPARRAVGVDHDPDMLAACAENLAAAGVHADLVKADVTATDWQDAGPFDVLLADPPWGTLVGDHAGNEDLHLDLLRRAAEAAAPRARLAVLTHEIKRMERCLRRTENLWQVATVTRVFQKGHHPRVYVLNRVS</sequence>
<evidence type="ECO:0000259" key="1">
    <source>
        <dbReference type="Pfam" id="PF01170"/>
    </source>
</evidence>
<dbReference type="Pfam" id="PF01170">
    <property type="entry name" value="UPF0020"/>
    <property type="match status" value="1"/>
</dbReference>
<dbReference type="GO" id="GO:0016423">
    <property type="term" value="F:tRNA (guanine) methyltransferase activity"/>
    <property type="evidence" value="ECO:0007669"/>
    <property type="project" value="TreeGrafter"/>
</dbReference>
<dbReference type="InterPro" id="IPR002052">
    <property type="entry name" value="DNA_methylase_N6_adenine_CS"/>
</dbReference>
<accession>A0A8J3Z0C9</accession>
<evidence type="ECO:0000313" key="2">
    <source>
        <dbReference type="EMBL" id="GIJ54974.1"/>
    </source>
</evidence>
<dbReference type="CDD" id="cd02440">
    <property type="entry name" value="AdoMet_MTases"/>
    <property type="match status" value="1"/>
</dbReference>
<dbReference type="GO" id="GO:0003676">
    <property type="term" value="F:nucleic acid binding"/>
    <property type="evidence" value="ECO:0007669"/>
    <property type="project" value="InterPro"/>
</dbReference>
<comment type="caution">
    <text evidence="2">The sequence shown here is derived from an EMBL/GenBank/DDBJ whole genome shotgun (WGS) entry which is preliminary data.</text>
</comment>
<reference evidence="2" key="1">
    <citation type="submission" date="2021-01" db="EMBL/GenBank/DDBJ databases">
        <title>Whole genome shotgun sequence of Virgisporangium aurantiacum NBRC 16421.</title>
        <authorList>
            <person name="Komaki H."/>
            <person name="Tamura T."/>
        </authorList>
    </citation>
    <scope>NUCLEOTIDE SEQUENCE</scope>
    <source>
        <strain evidence="2">NBRC 16421</strain>
    </source>
</reference>